<protein>
    <recommendedName>
        <fullName evidence="1">DUF8212 domain-containing protein</fullName>
    </recommendedName>
</protein>
<dbReference type="PANTHER" id="PTHR10622">
    <property type="entry name" value="HET DOMAIN-CONTAINING PROTEIN"/>
    <property type="match status" value="1"/>
</dbReference>
<dbReference type="InterPro" id="IPR058525">
    <property type="entry name" value="DUF8212"/>
</dbReference>
<sequence>MCWASNRNTTRREDLAYCLMGLFDVNMPLLYGEGEKAFIRLQEEIVRQSADQSIFSWVDKAGTDTTYRGLFARSPSEFSGCRDVCPVYGGSTLSRGKGAHYSLTNLGLKIPLRIQYVGKSNLCIANLDGVVKRSGRLIGIYLRYFSETGDQYARVRTNELAKLGTSLNGDWITRDNIYA</sequence>
<accession>A0A9P4NS20</accession>
<comment type="caution">
    <text evidence="2">The sequence shown here is derived from an EMBL/GenBank/DDBJ whole genome shotgun (WGS) entry which is preliminary data.</text>
</comment>
<dbReference type="PANTHER" id="PTHR10622:SF12">
    <property type="entry name" value="HET DOMAIN-CONTAINING PROTEIN"/>
    <property type="match status" value="1"/>
</dbReference>
<evidence type="ECO:0000313" key="2">
    <source>
        <dbReference type="EMBL" id="KAF2430607.1"/>
    </source>
</evidence>
<reference evidence="2" key="1">
    <citation type="journal article" date="2020" name="Stud. Mycol.">
        <title>101 Dothideomycetes genomes: a test case for predicting lifestyles and emergence of pathogens.</title>
        <authorList>
            <person name="Haridas S."/>
            <person name="Albert R."/>
            <person name="Binder M."/>
            <person name="Bloem J."/>
            <person name="Labutti K."/>
            <person name="Salamov A."/>
            <person name="Andreopoulos B."/>
            <person name="Baker S."/>
            <person name="Barry K."/>
            <person name="Bills G."/>
            <person name="Bluhm B."/>
            <person name="Cannon C."/>
            <person name="Castanera R."/>
            <person name="Culley D."/>
            <person name="Daum C."/>
            <person name="Ezra D."/>
            <person name="Gonzalez J."/>
            <person name="Henrissat B."/>
            <person name="Kuo A."/>
            <person name="Liang C."/>
            <person name="Lipzen A."/>
            <person name="Lutzoni F."/>
            <person name="Magnuson J."/>
            <person name="Mondo S."/>
            <person name="Nolan M."/>
            <person name="Ohm R."/>
            <person name="Pangilinan J."/>
            <person name="Park H.-J."/>
            <person name="Ramirez L."/>
            <person name="Alfaro M."/>
            <person name="Sun H."/>
            <person name="Tritt A."/>
            <person name="Yoshinaga Y."/>
            <person name="Zwiers L.-H."/>
            <person name="Turgeon B."/>
            <person name="Goodwin S."/>
            <person name="Spatafora J."/>
            <person name="Crous P."/>
            <person name="Grigoriev I."/>
        </authorList>
    </citation>
    <scope>NUCLEOTIDE SEQUENCE</scope>
    <source>
        <strain evidence="2">CBS 130266</strain>
    </source>
</reference>
<dbReference type="Pfam" id="PF26640">
    <property type="entry name" value="DUF8212"/>
    <property type="match status" value="1"/>
</dbReference>
<dbReference type="EMBL" id="MU007038">
    <property type="protein sequence ID" value="KAF2430607.1"/>
    <property type="molecule type" value="Genomic_DNA"/>
</dbReference>
<evidence type="ECO:0000259" key="1">
    <source>
        <dbReference type="Pfam" id="PF26640"/>
    </source>
</evidence>
<name>A0A9P4NS20_9PEZI</name>
<dbReference type="OrthoDB" id="3787959at2759"/>
<dbReference type="Proteomes" id="UP000800235">
    <property type="component" value="Unassembled WGS sequence"/>
</dbReference>
<gene>
    <name evidence="2" type="ORF">EJ08DRAFT_715248</name>
</gene>
<feature type="domain" description="DUF8212" evidence="1">
    <location>
        <begin position="36"/>
        <end position="59"/>
    </location>
</feature>
<dbReference type="AlphaFoldDB" id="A0A9P4NS20"/>
<proteinExistence type="predicted"/>
<keyword evidence="3" id="KW-1185">Reference proteome</keyword>
<organism evidence="2 3">
    <name type="scientific">Tothia fuscella</name>
    <dbReference type="NCBI Taxonomy" id="1048955"/>
    <lineage>
        <taxon>Eukaryota</taxon>
        <taxon>Fungi</taxon>
        <taxon>Dikarya</taxon>
        <taxon>Ascomycota</taxon>
        <taxon>Pezizomycotina</taxon>
        <taxon>Dothideomycetes</taxon>
        <taxon>Pleosporomycetidae</taxon>
        <taxon>Venturiales</taxon>
        <taxon>Cylindrosympodiaceae</taxon>
        <taxon>Tothia</taxon>
    </lineage>
</organism>
<evidence type="ECO:0000313" key="3">
    <source>
        <dbReference type="Proteomes" id="UP000800235"/>
    </source>
</evidence>